<dbReference type="GO" id="GO:0050515">
    <property type="term" value="F:4-(cytidine 5'-diphospho)-2-C-methyl-D-erythritol kinase activity"/>
    <property type="evidence" value="ECO:0007669"/>
    <property type="project" value="UniProtKB-UniRule"/>
</dbReference>
<keyword evidence="4 9" id="KW-0808">Transferase</keyword>
<evidence type="ECO:0000256" key="3">
    <source>
        <dbReference type="ARBA" id="ARBA00017473"/>
    </source>
</evidence>
<evidence type="ECO:0000256" key="8">
    <source>
        <dbReference type="ARBA" id="ARBA00032554"/>
    </source>
</evidence>
<dbReference type="NCBIfam" id="TIGR00154">
    <property type="entry name" value="ispE"/>
    <property type="match status" value="1"/>
</dbReference>
<evidence type="ECO:0000313" key="12">
    <source>
        <dbReference type="EMBL" id="SHH82167.1"/>
    </source>
</evidence>
<dbReference type="GO" id="GO:0016114">
    <property type="term" value="P:terpenoid biosynthetic process"/>
    <property type="evidence" value="ECO:0007669"/>
    <property type="project" value="UniProtKB-UniRule"/>
</dbReference>
<dbReference type="GO" id="GO:0019288">
    <property type="term" value="P:isopentenyl diphosphate biosynthetic process, methylerythritol 4-phosphate pathway"/>
    <property type="evidence" value="ECO:0007669"/>
    <property type="project" value="UniProtKB-UniRule"/>
</dbReference>
<dbReference type="PANTHER" id="PTHR43527">
    <property type="entry name" value="4-DIPHOSPHOCYTIDYL-2-C-METHYL-D-ERYTHRITOL KINASE, CHLOROPLASTIC"/>
    <property type="match status" value="1"/>
</dbReference>
<dbReference type="InterPro" id="IPR013750">
    <property type="entry name" value="GHMP_kinase_C_dom"/>
</dbReference>
<dbReference type="Gene3D" id="3.30.230.10">
    <property type="match status" value="1"/>
</dbReference>
<dbReference type="InterPro" id="IPR036554">
    <property type="entry name" value="GHMP_kinase_C_sf"/>
</dbReference>
<dbReference type="GO" id="GO:0005524">
    <property type="term" value="F:ATP binding"/>
    <property type="evidence" value="ECO:0007669"/>
    <property type="project" value="UniProtKB-UniRule"/>
</dbReference>
<organism evidence="12 13">
    <name type="scientific">Clostridium collagenovorans DSM 3089</name>
    <dbReference type="NCBI Taxonomy" id="1121306"/>
    <lineage>
        <taxon>Bacteria</taxon>
        <taxon>Bacillati</taxon>
        <taxon>Bacillota</taxon>
        <taxon>Clostridia</taxon>
        <taxon>Eubacteriales</taxon>
        <taxon>Clostridiaceae</taxon>
        <taxon>Clostridium</taxon>
    </lineage>
</organism>
<dbReference type="InterPro" id="IPR014721">
    <property type="entry name" value="Ribsml_uS5_D2-typ_fold_subgr"/>
</dbReference>
<feature type="domain" description="GHMP kinase N-terminal" evidence="10">
    <location>
        <begin position="63"/>
        <end position="141"/>
    </location>
</feature>
<evidence type="ECO:0000256" key="2">
    <source>
        <dbReference type="ARBA" id="ARBA00012052"/>
    </source>
</evidence>
<feature type="domain" description="GHMP kinase C-terminal" evidence="11">
    <location>
        <begin position="196"/>
        <end position="272"/>
    </location>
</feature>
<dbReference type="Pfam" id="PF00288">
    <property type="entry name" value="GHMP_kinases_N"/>
    <property type="match status" value="1"/>
</dbReference>
<dbReference type="PANTHER" id="PTHR43527:SF2">
    <property type="entry name" value="4-DIPHOSPHOCYTIDYL-2-C-METHYL-D-ERYTHRITOL KINASE, CHLOROPLASTIC"/>
    <property type="match status" value="1"/>
</dbReference>
<protein>
    <recommendedName>
        <fullName evidence="3 9">4-diphosphocytidyl-2-C-methyl-D-erythritol kinase</fullName>
        <shortName evidence="9">CMK</shortName>
        <ecNumber evidence="2 9">2.7.1.148</ecNumber>
    </recommendedName>
    <alternativeName>
        <fullName evidence="8 9">4-(cytidine-5'-diphospho)-2-C-methyl-D-erythritol kinase</fullName>
    </alternativeName>
</protein>
<comment type="catalytic activity">
    <reaction evidence="9">
        <text>4-CDP-2-C-methyl-D-erythritol + ATP = 4-CDP-2-C-methyl-D-erythritol 2-phosphate + ADP + H(+)</text>
        <dbReference type="Rhea" id="RHEA:18437"/>
        <dbReference type="ChEBI" id="CHEBI:15378"/>
        <dbReference type="ChEBI" id="CHEBI:30616"/>
        <dbReference type="ChEBI" id="CHEBI:57823"/>
        <dbReference type="ChEBI" id="CHEBI:57919"/>
        <dbReference type="ChEBI" id="CHEBI:456216"/>
        <dbReference type="EC" id="2.7.1.148"/>
    </reaction>
</comment>
<dbReference type="InterPro" id="IPR006204">
    <property type="entry name" value="GHMP_kinase_N_dom"/>
</dbReference>
<comment type="function">
    <text evidence="9">Catalyzes the phosphorylation of the position 2 hydroxy group of 4-diphosphocytidyl-2C-methyl-D-erythritol.</text>
</comment>
<dbReference type="PIRSF" id="PIRSF010376">
    <property type="entry name" value="IspE"/>
    <property type="match status" value="1"/>
</dbReference>
<accession>A0A1M5W3V6</accession>
<dbReference type="UniPathway" id="UPA00056">
    <property type="reaction ID" value="UER00094"/>
</dbReference>
<keyword evidence="7 9" id="KW-0067">ATP-binding</keyword>
<dbReference type="EC" id="2.7.1.148" evidence="2 9"/>
<comment type="pathway">
    <text evidence="9">Isoprenoid biosynthesis; isopentenyl diphosphate biosynthesis via DXP pathway; isopentenyl diphosphate from 1-deoxy-D-xylulose 5-phosphate: step 3/6.</text>
</comment>
<dbReference type="Pfam" id="PF08544">
    <property type="entry name" value="GHMP_kinases_C"/>
    <property type="match status" value="1"/>
</dbReference>
<gene>
    <name evidence="9" type="primary">ispE</name>
    <name evidence="12" type="ORF">SAMN02745196_01535</name>
</gene>
<dbReference type="Gene3D" id="3.30.70.890">
    <property type="entry name" value="GHMP kinase, C-terminal domain"/>
    <property type="match status" value="1"/>
</dbReference>
<proteinExistence type="inferred from homology"/>
<dbReference type="AlphaFoldDB" id="A0A1M5W3V6"/>
<feature type="binding site" evidence="9">
    <location>
        <begin position="91"/>
        <end position="101"/>
    </location>
    <ligand>
        <name>ATP</name>
        <dbReference type="ChEBI" id="CHEBI:30616"/>
    </ligand>
</feature>
<dbReference type="OrthoDB" id="9809438at2"/>
<dbReference type="RefSeq" id="WP_072831435.1">
    <property type="nucleotide sequence ID" value="NZ_FQXP01000005.1"/>
</dbReference>
<dbReference type="Proteomes" id="UP000184526">
    <property type="component" value="Unassembled WGS sequence"/>
</dbReference>
<dbReference type="InterPro" id="IPR004424">
    <property type="entry name" value="IspE"/>
</dbReference>
<evidence type="ECO:0000256" key="4">
    <source>
        <dbReference type="ARBA" id="ARBA00022679"/>
    </source>
</evidence>
<evidence type="ECO:0000259" key="10">
    <source>
        <dbReference type="Pfam" id="PF00288"/>
    </source>
</evidence>
<sequence>MISKAYAKINLSLDIIGKQENGYHILKMIMQSIDLYDIVSVEKAVEGISLTCNKSYIPTDDKNIAYRAAKLFIDRYKVESGVKINIVKNIPVAAGMAGGSTDGAAVLKLMRDLFKPEVSNKELEKISVEIGADVPFCIEGGTVLCEGIGEVMTKLQPFKDKILVVVKPNFGVSTKEVYKAFDLDKVAKHPETKELIDAIKKDDLDFICDNMKNLLENVTLNKYPLIKQIKRELMSMGAKGAMMSGSGPTVFAFFDDMLQAQRAYDQLKANYKEIFITRTI</sequence>
<dbReference type="SUPFAM" id="SSF54211">
    <property type="entry name" value="Ribosomal protein S5 domain 2-like"/>
    <property type="match status" value="1"/>
</dbReference>
<feature type="active site" evidence="9">
    <location>
        <position position="8"/>
    </location>
</feature>
<keyword evidence="9" id="KW-0414">Isoprene biosynthesis</keyword>
<keyword evidence="6 9" id="KW-0418">Kinase</keyword>
<evidence type="ECO:0000256" key="7">
    <source>
        <dbReference type="ARBA" id="ARBA00022840"/>
    </source>
</evidence>
<feature type="active site" evidence="9">
    <location>
        <position position="133"/>
    </location>
</feature>
<dbReference type="InterPro" id="IPR020568">
    <property type="entry name" value="Ribosomal_Su5_D2-typ_SF"/>
</dbReference>
<comment type="similarity">
    <text evidence="1 9">Belongs to the GHMP kinase family. IspE subfamily.</text>
</comment>
<evidence type="ECO:0000256" key="9">
    <source>
        <dbReference type="HAMAP-Rule" id="MF_00061"/>
    </source>
</evidence>
<reference evidence="12 13" key="1">
    <citation type="submission" date="2016-11" db="EMBL/GenBank/DDBJ databases">
        <authorList>
            <person name="Jaros S."/>
            <person name="Januszkiewicz K."/>
            <person name="Wedrychowicz H."/>
        </authorList>
    </citation>
    <scope>NUCLEOTIDE SEQUENCE [LARGE SCALE GENOMIC DNA]</scope>
    <source>
        <strain evidence="12 13">DSM 3089</strain>
    </source>
</reference>
<evidence type="ECO:0000256" key="1">
    <source>
        <dbReference type="ARBA" id="ARBA00009684"/>
    </source>
</evidence>
<evidence type="ECO:0000256" key="5">
    <source>
        <dbReference type="ARBA" id="ARBA00022741"/>
    </source>
</evidence>
<evidence type="ECO:0000256" key="6">
    <source>
        <dbReference type="ARBA" id="ARBA00022777"/>
    </source>
</evidence>
<dbReference type="EMBL" id="FQXP01000005">
    <property type="protein sequence ID" value="SHH82167.1"/>
    <property type="molecule type" value="Genomic_DNA"/>
</dbReference>
<name>A0A1M5W3V6_9CLOT</name>
<dbReference type="HAMAP" id="MF_00061">
    <property type="entry name" value="IspE"/>
    <property type="match status" value="1"/>
</dbReference>
<keyword evidence="5 9" id="KW-0547">Nucleotide-binding</keyword>
<keyword evidence="13" id="KW-1185">Reference proteome</keyword>
<evidence type="ECO:0000259" key="11">
    <source>
        <dbReference type="Pfam" id="PF08544"/>
    </source>
</evidence>
<dbReference type="SUPFAM" id="SSF55060">
    <property type="entry name" value="GHMP Kinase, C-terminal domain"/>
    <property type="match status" value="1"/>
</dbReference>
<dbReference type="STRING" id="1121306.SAMN02745196_01535"/>
<evidence type="ECO:0000313" key="13">
    <source>
        <dbReference type="Proteomes" id="UP000184526"/>
    </source>
</evidence>